<dbReference type="GO" id="GO:0008168">
    <property type="term" value="F:methyltransferase activity"/>
    <property type="evidence" value="ECO:0007669"/>
    <property type="project" value="UniProtKB-KW"/>
</dbReference>
<dbReference type="Proteomes" id="UP000295748">
    <property type="component" value="Chromosome"/>
</dbReference>
<accession>A0ABX5SX11</accession>
<dbReference type="CDD" id="cd02440">
    <property type="entry name" value="AdoMet_MTases"/>
    <property type="match status" value="1"/>
</dbReference>
<keyword evidence="2" id="KW-0808">Transferase</keyword>
<sequence>MAAMHHADVHLITSWARQCDGIVLDAGCGPGHWTGHLAAAGVDARGIDQVPSFIDHARRVHPGTPFEVGDIDAMPYPNAEFGGVLAWYSLIHHDPDNIARPLAEFARALRPGGSLLVGFFLGGTIEEFDHAVVRAFRWPSEALRGRLVDAGFEILETHTRTGSLASSPKPHAAIIARRL</sequence>
<evidence type="ECO:0000259" key="4">
    <source>
        <dbReference type="Pfam" id="PF13649"/>
    </source>
</evidence>
<evidence type="ECO:0000313" key="5">
    <source>
        <dbReference type="EMBL" id="QBR90788.1"/>
    </source>
</evidence>
<dbReference type="SUPFAM" id="SSF53335">
    <property type="entry name" value="S-adenosyl-L-methionine-dependent methyltransferases"/>
    <property type="match status" value="1"/>
</dbReference>
<dbReference type="PANTHER" id="PTHR43464:SF19">
    <property type="entry name" value="UBIQUINONE BIOSYNTHESIS O-METHYLTRANSFERASE, MITOCHONDRIAL"/>
    <property type="match status" value="1"/>
</dbReference>
<evidence type="ECO:0000313" key="6">
    <source>
        <dbReference type="Proteomes" id="UP000295748"/>
    </source>
</evidence>
<keyword evidence="1 5" id="KW-0489">Methyltransferase</keyword>
<keyword evidence="6" id="KW-1185">Reference proteome</keyword>
<evidence type="ECO:0000256" key="1">
    <source>
        <dbReference type="ARBA" id="ARBA00022603"/>
    </source>
</evidence>
<keyword evidence="3" id="KW-0949">S-adenosyl-L-methionine</keyword>
<evidence type="ECO:0000256" key="3">
    <source>
        <dbReference type="ARBA" id="ARBA00022691"/>
    </source>
</evidence>
<dbReference type="GO" id="GO:0032259">
    <property type="term" value="P:methylation"/>
    <property type="evidence" value="ECO:0007669"/>
    <property type="project" value="UniProtKB-KW"/>
</dbReference>
<feature type="domain" description="Methyltransferase" evidence="4">
    <location>
        <begin position="23"/>
        <end position="113"/>
    </location>
</feature>
<reference evidence="5 6" key="1">
    <citation type="submission" date="2019-03" db="EMBL/GenBank/DDBJ databases">
        <authorList>
            <person name="Dong K."/>
        </authorList>
    </citation>
    <scope>NUCLEOTIDE SEQUENCE [LARGE SCALE GENOMIC DNA]</scope>
    <source>
        <strain evidence="6">dk512</strain>
    </source>
</reference>
<dbReference type="PANTHER" id="PTHR43464">
    <property type="entry name" value="METHYLTRANSFERASE"/>
    <property type="match status" value="1"/>
</dbReference>
<name>A0ABX5SX11_9MICO</name>
<dbReference type="InterPro" id="IPR041698">
    <property type="entry name" value="Methyltransf_25"/>
</dbReference>
<organism evidence="5 6">
    <name type="scientific">Microbacterium wangchenii</name>
    <dbReference type="NCBI Taxonomy" id="2541726"/>
    <lineage>
        <taxon>Bacteria</taxon>
        <taxon>Bacillati</taxon>
        <taxon>Actinomycetota</taxon>
        <taxon>Actinomycetes</taxon>
        <taxon>Micrococcales</taxon>
        <taxon>Microbacteriaceae</taxon>
        <taxon>Microbacterium</taxon>
    </lineage>
</organism>
<dbReference type="Pfam" id="PF13649">
    <property type="entry name" value="Methyltransf_25"/>
    <property type="match status" value="1"/>
</dbReference>
<dbReference type="EMBL" id="CP038266">
    <property type="protein sequence ID" value="QBR90788.1"/>
    <property type="molecule type" value="Genomic_DNA"/>
</dbReference>
<gene>
    <name evidence="5" type="ORF">E4K62_16140</name>
</gene>
<dbReference type="Gene3D" id="3.40.50.150">
    <property type="entry name" value="Vaccinia Virus protein VP39"/>
    <property type="match status" value="1"/>
</dbReference>
<evidence type="ECO:0000256" key="2">
    <source>
        <dbReference type="ARBA" id="ARBA00022679"/>
    </source>
</evidence>
<dbReference type="InterPro" id="IPR029063">
    <property type="entry name" value="SAM-dependent_MTases_sf"/>
</dbReference>
<proteinExistence type="predicted"/>
<protein>
    <submittedName>
        <fullName evidence="5">Class I SAM-dependent methyltransferase</fullName>
    </submittedName>
</protein>